<organism evidence="2 3">
    <name type="scientific">Canariomyces notabilis</name>
    <dbReference type="NCBI Taxonomy" id="2074819"/>
    <lineage>
        <taxon>Eukaryota</taxon>
        <taxon>Fungi</taxon>
        <taxon>Dikarya</taxon>
        <taxon>Ascomycota</taxon>
        <taxon>Pezizomycotina</taxon>
        <taxon>Sordariomycetes</taxon>
        <taxon>Sordariomycetidae</taxon>
        <taxon>Sordariales</taxon>
        <taxon>Chaetomiaceae</taxon>
        <taxon>Canariomyces</taxon>
    </lineage>
</organism>
<evidence type="ECO:0000313" key="2">
    <source>
        <dbReference type="EMBL" id="KAK4107102.1"/>
    </source>
</evidence>
<evidence type="ECO:0000256" key="1">
    <source>
        <dbReference type="SAM" id="MobiDB-lite"/>
    </source>
</evidence>
<reference evidence="2" key="2">
    <citation type="submission" date="2023-05" db="EMBL/GenBank/DDBJ databases">
        <authorList>
            <consortium name="Lawrence Berkeley National Laboratory"/>
            <person name="Steindorff A."/>
            <person name="Hensen N."/>
            <person name="Bonometti L."/>
            <person name="Westerberg I."/>
            <person name="Brannstrom I.O."/>
            <person name="Guillou S."/>
            <person name="Cros-Aarteil S."/>
            <person name="Calhoun S."/>
            <person name="Haridas S."/>
            <person name="Kuo A."/>
            <person name="Mondo S."/>
            <person name="Pangilinan J."/>
            <person name="Riley R."/>
            <person name="Labutti K."/>
            <person name="Andreopoulos B."/>
            <person name="Lipzen A."/>
            <person name="Chen C."/>
            <person name="Yanf M."/>
            <person name="Daum C."/>
            <person name="Ng V."/>
            <person name="Clum A."/>
            <person name="Ohm R."/>
            <person name="Martin F."/>
            <person name="Silar P."/>
            <person name="Natvig D."/>
            <person name="Lalanne C."/>
            <person name="Gautier V."/>
            <person name="Ament-Velasquez S.L."/>
            <person name="Kruys A."/>
            <person name="Hutchinson M.I."/>
            <person name="Powell A.J."/>
            <person name="Barry K."/>
            <person name="Miller A.N."/>
            <person name="Grigoriev I.V."/>
            <person name="Debuchy R."/>
            <person name="Gladieux P."/>
            <person name="Thoren M.H."/>
            <person name="Johannesson H."/>
        </authorList>
    </citation>
    <scope>NUCLEOTIDE SEQUENCE</scope>
    <source>
        <strain evidence="2">CBS 508.74</strain>
    </source>
</reference>
<dbReference type="RefSeq" id="XP_064664672.1">
    <property type="nucleotide sequence ID" value="XM_064810088.1"/>
</dbReference>
<dbReference type="GeneID" id="89934212"/>
<name>A0AAN6QBF3_9PEZI</name>
<comment type="caution">
    <text evidence="2">The sequence shown here is derived from an EMBL/GenBank/DDBJ whole genome shotgun (WGS) entry which is preliminary data.</text>
</comment>
<dbReference type="AlphaFoldDB" id="A0AAN6QBF3"/>
<dbReference type="Proteomes" id="UP001302812">
    <property type="component" value="Unassembled WGS sequence"/>
</dbReference>
<proteinExistence type="predicted"/>
<feature type="region of interest" description="Disordered" evidence="1">
    <location>
        <begin position="82"/>
        <end position="113"/>
    </location>
</feature>
<gene>
    <name evidence="2" type="ORF">N656DRAFT_559271</name>
</gene>
<protein>
    <submittedName>
        <fullName evidence="2">Uncharacterized protein</fullName>
    </submittedName>
</protein>
<reference evidence="2" key="1">
    <citation type="journal article" date="2023" name="Mol. Phylogenet. Evol.">
        <title>Genome-scale phylogeny and comparative genomics of the fungal order Sordariales.</title>
        <authorList>
            <person name="Hensen N."/>
            <person name="Bonometti L."/>
            <person name="Westerberg I."/>
            <person name="Brannstrom I.O."/>
            <person name="Guillou S."/>
            <person name="Cros-Aarteil S."/>
            <person name="Calhoun S."/>
            <person name="Haridas S."/>
            <person name="Kuo A."/>
            <person name="Mondo S."/>
            <person name="Pangilinan J."/>
            <person name="Riley R."/>
            <person name="LaButti K."/>
            <person name="Andreopoulos B."/>
            <person name="Lipzen A."/>
            <person name="Chen C."/>
            <person name="Yan M."/>
            <person name="Daum C."/>
            <person name="Ng V."/>
            <person name="Clum A."/>
            <person name="Steindorff A."/>
            <person name="Ohm R.A."/>
            <person name="Martin F."/>
            <person name="Silar P."/>
            <person name="Natvig D.O."/>
            <person name="Lalanne C."/>
            <person name="Gautier V."/>
            <person name="Ament-Velasquez S.L."/>
            <person name="Kruys A."/>
            <person name="Hutchinson M.I."/>
            <person name="Powell A.J."/>
            <person name="Barry K."/>
            <person name="Miller A.N."/>
            <person name="Grigoriev I.V."/>
            <person name="Debuchy R."/>
            <person name="Gladieux P."/>
            <person name="Hiltunen Thoren M."/>
            <person name="Johannesson H."/>
        </authorList>
    </citation>
    <scope>NUCLEOTIDE SEQUENCE</scope>
    <source>
        <strain evidence="2">CBS 508.74</strain>
    </source>
</reference>
<keyword evidence="3" id="KW-1185">Reference proteome</keyword>
<evidence type="ECO:0000313" key="3">
    <source>
        <dbReference type="Proteomes" id="UP001302812"/>
    </source>
</evidence>
<sequence>MRTSATSSCMAPNASSLPSLVTVPEPCSKSGAVPHFVPCPAMGLKTAPLPLILSALLQTLLQRSTTANQSTPLPTFYRRCRIETERGSGSQRELGRAVTQNPDVASYSRKPRPSFPSVASLIARSVWNG</sequence>
<accession>A0AAN6QBF3</accession>
<dbReference type="EMBL" id="MU853382">
    <property type="protein sequence ID" value="KAK4107102.1"/>
    <property type="molecule type" value="Genomic_DNA"/>
</dbReference>